<dbReference type="PANTHER" id="PTHR43244">
    <property type="match status" value="1"/>
</dbReference>
<keyword evidence="3" id="KW-0503">Monooxygenase</keyword>
<keyword evidence="4" id="KW-1185">Reference proteome</keyword>
<proteinExistence type="predicted"/>
<dbReference type="GO" id="GO:0004497">
    <property type="term" value="F:monooxygenase activity"/>
    <property type="evidence" value="ECO:0007669"/>
    <property type="project" value="UniProtKB-KW"/>
</dbReference>
<dbReference type="RefSeq" id="WP_210113728.1">
    <property type="nucleotide sequence ID" value="NZ_BAAADX010000009.1"/>
</dbReference>
<dbReference type="InterPro" id="IPR050564">
    <property type="entry name" value="F420-G6PD/mer"/>
</dbReference>
<evidence type="ECO:0000313" key="3">
    <source>
        <dbReference type="EMBL" id="MBP1902885.1"/>
    </source>
</evidence>
<dbReference type="AlphaFoldDB" id="A0A8J7UM22"/>
<accession>A0A8J7UM22</accession>
<dbReference type="InterPro" id="IPR036661">
    <property type="entry name" value="Luciferase-like_sf"/>
</dbReference>
<name>A0A8J7UM22_9EURY</name>
<protein>
    <submittedName>
        <fullName evidence="3">Alkanesulfonate monooxygenase SsuD/methylene tetrahydromethanopterin reductase-like flavin-dependent oxidoreductase (Luciferase family)</fullName>
    </submittedName>
</protein>
<dbReference type="Pfam" id="PF00296">
    <property type="entry name" value="Bac_luciferase"/>
    <property type="match status" value="1"/>
</dbReference>
<dbReference type="GO" id="GO:0016705">
    <property type="term" value="F:oxidoreductase activity, acting on paired donors, with incorporation or reduction of molecular oxygen"/>
    <property type="evidence" value="ECO:0007669"/>
    <property type="project" value="InterPro"/>
</dbReference>
<keyword evidence="1" id="KW-0560">Oxidoreductase</keyword>
<organism evidence="3 4">
    <name type="scientific">Halorubrum trapanicum</name>
    <dbReference type="NCBI Taxonomy" id="29284"/>
    <lineage>
        <taxon>Archaea</taxon>
        <taxon>Methanobacteriati</taxon>
        <taxon>Methanobacteriota</taxon>
        <taxon>Stenosarchaea group</taxon>
        <taxon>Halobacteria</taxon>
        <taxon>Halobacteriales</taxon>
        <taxon>Haloferacaceae</taxon>
        <taxon>Halorubrum</taxon>
    </lineage>
</organism>
<dbReference type="EMBL" id="JAGGKE010000012">
    <property type="protein sequence ID" value="MBP1902885.1"/>
    <property type="molecule type" value="Genomic_DNA"/>
</dbReference>
<dbReference type="SUPFAM" id="SSF51679">
    <property type="entry name" value="Bacterial luciferase-like"/>
    <property type="match status" value="1"/>
</dbReference>
<dbReference type="OrthoDB" id="167712at2157"/>
<gene>
    <name evidence="3" type="ORF">J2744_002587</name>
</gene>
<comment type="caution">
    <text evidence="3">The sequence shown here is derived from an EMBL/GenBank/DDBJ whole genome shotgun (WGS) entry which is preliminary data.</text>
</comment>
<dbReference type="PANTHER" id="PTHR43244:SF1">
    <property type="entry name" value="5,10-METHYLENETETRAHYDROMETHANOPTERIN REDUCTASE"/>
    <property type="match status" value="1"/>
</dbReference>
<evidence type="ECO:0000256" key="1">
    <source>
        <dbReference type="ARBA" id="ARBA00023002"/>
    </source>
</evidence>
<feature type="domain" description="Luciferase-like" evidence="2">
    <location>
        <begin position="15"/>
        <end position="307"/>
    </location>
</feature>
<sequence length="333" mass="36184">MSDATNTDDRVGVLFALRDEPALVARAERLGYESAWAAEGQGKSAFGKLERWAVHTDRIGLATGIVNVFSRTPAAIAQAVATLDAHSDGRAILGLGVAHPGVVEGFHGAEFERPLPRMAEYIQLVRRYLRGDPEGFDGEFFSPSRTAFWEAFEPERASIPIYNGALGPGNVRLTGQFADGWVPNLYPDSRFEEARGWLADGAARGDRDPAAIDVAMYVLTAVDEDPDRARRAAAEHVAYYLRDIPGYYDRAAAEAGFEDVVEAVREAPSTDAGAEHVADGLLDRLAVVGTPEEARAQLDHLRELGVDLPIVRAPAGSDREWVERTLEAFAPSR</sequence>
<evidence type="ECO:0000313" key="4">
    <source>
        <dbReference type="Proteomes" id="UP000770586"/>
    </source>
</evidence>
<dbReference type="InterPro" id="IPR011251">
    <property type="entry name" value="Luciferase-like_dom"/>
</dbReference>
<dbReference type="Gene3D" id="3.20.20.30">
    <property type="entry name" value="Luciferase-like domain"/>
    <property type="match status" value="1"/>
</dbReference>
<dbReference type="CDD" id="cd01097">
    <property type="entry name" value="Tetrahydromethanopterin_reductase"/>
    <property type="match status" value="1"/>
</dbReference>
<reference evidence="3 4" key="1">
    <citation type="submission" date="2021-03" db="EMBL/GenBank/DDBJ databases">
        <title>Genomic Encyclopedia of Type Strains, Phase IV (KMG-IV): sequencing the most valuable type-strain genomes for metagenomic binning, comparative biology and taxonomic classification.</title>
        <authorList>
            <person name="Goeker M."/>
        </authorList>
    </citation>
    <scope>NUCLEOTIDE SEQUENCE [LARGE SCALE GENOMIC DNA]</scope>
    <source>
        <strain evidence="3 4">DSM 12287</strain>
    </source>
</reference>
<dbReference type="Proteomes" id="UP000770586">
    <property type="component" value="Unassembled WGS sequence"/>
</dbReference>
<evidence type="ECO:0000259" key="2">
    <source>
        <dbReference type="Pfam" id="PF00296"/>
    </source>
</evidence>